<dbReference type="Proteomes" id="UP000009183">
    <property type="component" value="Chromosome 14"/>
</dbReference>
<evidence type="ECO:0000313" key="4">
    <source>
        <dbReference type="Proteomes" id="UP000009183"/>
    </source>
</evidence>
<name>D7SMR8_VITVI</name>
<proteinExistence type="predicted"/>
<feature type="chain" id="PRO_5003106105" evidence="2">
    <location>
        <begin position="23"/>
        <end position="75"/>
    </location>
</feature>
<evidence type="ECO:0000256" key="1">
    <source>
        <dbReference type="SAM" id="MobiDB-lite"/>
    </source>
</evidence>
<evidence type="ECO:0000313" key="3">
    <source>
        <dbReference type="EMBL" id="CBI16865.3"/>
    </source>
</evidence>
<keyword evidence="2" id="KW-0732">Signal</keyword>
<dbReference type="STRING" id="29760.D7SMR8"/>
<gene>
    <name evidence="3" type="ordered locus">VIT_14s0083g00250</name>
</gene>
<dbReference type="InParanoid" id="D7SMR8"/>
<feature type="compositionally biased region" description="Basic and acidic residues" evidence="1">
    <location>
        <begin position="48"/>
        <end position="64"/>
    </location>
</feature>
<reference evidence="4" key="1">
    <citation type="journal article" date="2007" name="Nature">
        <title>The grapevine genome sequence suggests ancestral hexaploidization in major angiosperm phyla.</title>
        <authorList>
            <consortium name="The French-Italian Public Consortium for Grapevine Genome Characterization."/>
            <person name="Jaillon O."/>
            <person name="Aury J.-M."/>
            <person name="Noel B."/>
            <person name="Policriti A."/>
            <person name="Clepet C."/>
            <person name="Casagrande A."/>
            <person name="Choisne N."/>
            <person name="Aubourg S."/>
            <person name="Vitulo N."/>
            <person name="Jubin C."/>
            <person name="Vezzi A."/>
            <person name="Legeai F."/>
            <person name="Hugueney P."/>
            <person name="Dasilva C."/>
            <person name="Horner D."/>
            <person name="Mica E."/>
            <person name="Jublot D."/>
            <person name="Poulain J."/>
            <person name="Bruyere C."/>
            <person name="Billault A."/>
            <person name="Segurens B."/>
            <person name="Gouyvenoux M."/>
            <person name="Ugarte E."/>
            <person name="Cattonaro F."/>
            <person name="Anthouard V."/>
            <person name="Vico V."/>
            <person name="Del Fabbro C."/>
            <person name="Alaux M."/>
            <person name="Di Gaspero G."/>
            <person name="Dumas V."/>
            <person name="Felice N."/>
            <person name="Paillard S."/>
            <person name="Juman I."/>
            <person name="Moroldo M."/>
            <person name="Scalabrin S."/>
            <person name="Canaguier A."/>
            <person name="Le Clainche I."/>
            <person name="Malacrida G."/>
            <person name="Durand E."/>
            <person name="Pesole G."/>
            <person name="Laucou V."/>
            <person name="Chatelet P."/>
            <person name="Merdinoglu D."/>
            <person name="Delledonne M."/>
            <person name="Pezzotti M."/>
            <person name="Lecharny A."/>
            <person name="Scarpelli C."/>
            <person name="Artiguenave F."/>
            <person name="Pe M.E."/>
            <person name="Valle G."/>
            <person name="Morgante M."/>
            <person name="Caboche M."/>
            <person name="Adam-Blondon A.-F."/>
            <person name="Weissenbach J."/>
            <person name="Quetier F."/>
            <person name="Wincker P."/>
        </authorList>
    </citation>
    <scope>NUCLEOTIDE SEQUENCE [LARGE SCALE GENOMIC DNA]</scope>
    <source>
        <strain evidence="4">cv. Pinot noir / PN40024</strain>
    </source>
</reference>
<dbReference type="EMBL" id="FN594955">
    <property type="protein sequence ID" value="CBI16865.3"/>
    <property type="molecule type" value="Genomic_DNA"/>
</dbReference>
<dbReference type="HOGENOM" id="CLU_2676129_0_0_1"/>
<dbReference type="AlphaFoldDB" id="D7SMR8"/>
<sequence>MKAFLVCFLLVSVLLFPSCVSARELIQNEEMSSDKMGVITGNLPDPPSKSKCDPTRRKGCEKKGSPHSPRNPPGP</sequence>
<accession>D7SMR8</accession>
<dbReference type="PaxDb" id="29760-VIT_14s0083g00250.t01"/>
<feature type="signal peptide" evidence="2">
    <location>
        <begin position="1"/>
        <end position="22"/>
    </location>
</feature>
<organism evidence="3 4">
    <name type="scientific">Vitis vinifera</name>
    <name type="common">Grape</name>
    <dbReference type="NCBI Taxonomy" id="29760"/>
    <lineage>
        <taxon>Eukaryota</taxon>
        <taxon>Viridiplantae</taxon>
        <taxon>Streptophyta</taxon>
        <taxon>Embryophyta</taxon>
        <taxon>Tracheophyta</taxon>
        <taxon>Spermatophyta</taxon>
        <taxon>Magnoliopsida</taxon>
        <taxon>eudicotyledons</taxon>
        <taxon>Gunneridae</taxon>
        <taxon>Pentapetalae</taxon>
        <taxon>rosids</taxon>
        <taxon>Vitales</taxon>
        <taxon>Vitaceae</taxon>
        <taxon>Viteae</taxon>
        <taxon>Vitis</taxon>
    </lineage>
</organism>
<feature type="region of interest" description="Disordered" evidence="1">
    <location>
        <begin position="30"/>
        <end position="75"/>
    </location>
</feature>
<protein>
    <submittedName>
        <fullName evidence="3">Uncharacterized protein</fullName>
    </submittedName>
</protein>
<evidence type="ECO:0000256" key="2">
    <source>
        <dbReference type="SAM" id="SignalP"/>
    </source>
</evidence>
<keyword evidence="4" id="KW-1185">Reference proteome</keyword>